<keyword evidence="1" id="KW-0540">Nuclease</keyword>
<keyword evidence="1" id="KW-0378">Hydrolase</keyword>
<sequence length="280" mass="32313">MVMPAKWYTGGKGLDDFRNEMLNDNRIAFIADFDDSRLLFPTADIAGGVCYFNWSSQYQGQCTFVSYKDKSRISNTRRLSEGNVFIRDMIAYEIINKVKALNEGTMDSTVYSRNPFGFASNSNFSTKYFKESVRIFTSKGWGYVKREDIRSNVNQVGKWKTIMSKAGSEHAGQSDINGMKRVISRIIIIAPDEICSESYLLLSCFDHKEEAENQVRYMKTRFVRFLLAAILLTQNIAKDKFQLIPLQNFSRQWTDTELYKKYSLTSDEIAYIESVIKPME</sequence>
<comment type="caution">
    <text evidence="1">The sequence shown here is derived from an EMBL/GenBank/DDBJ whole genome shotgun (WGS) entry which is preliminary data.</text>
</comment>
<reference evidence="1 2" key="1">
    <citation type="journal article" date="2015" name="Microbes Environ.">
        <title>Distribution and evolution of nitrogen fixation genes in the phylum bacteroidetes.</title>
        <authorList>
            <person name="Inoue J."/>
            <person name="Oshima K."/>
            <person name="Suda W."/>
            <person name="Sakamoto M."/>
            <person name="Iino T."/>
            <person name="Noda S."/>
            <person name="Hongoh Y."/>
            <person name="Hattori M."/>
            <person name="Ohkuma M."/>
        </authorList>
    </citation>
    <scope>NUCLEOTIDE SEQUENCE [LARGE SCALE GENOMIC DNA]</scope>
    <source>
        <strain evidence="1 2">JCM 15093</strain>
    </source>
</reference>
<name>A0A069DD35_9BACE</name>
<dbReference type="eggNOG" id="COG0286">
    <property type="taxonomic scope" value="Bacteria"/>
</dbReference>
<dbReference type="AlphaFoldDB" id="A0A069DD35"/>
<dbReference type="GO" id="GO:0004519">
    <property type="term" value="F:endonuclease activity"/>
    <property type="evidence" value="ECO:0007669"/>
    <property type="project" value="UniProtKB-KW"/>
</dbReference>
<keyword evidence="1" id="KW-0255">Endonuclease</keyword>
<proteinExistence type="predicted"/>
<protein>
    <submittedName>
        <fullName evidence="1">Type III restriction system endonuclease</fullName>
    </submittedName>
</protein>
<accession>A0A069DD35</accession>
<organism evidence="1 2">
    <name type="scientific">Bacteroides graminisolvens DSM 19988 = JCM 15093</name>
    <dbReference type="NCBI Taxonomy" id="1121097"/>
    <lineage>
        <taxon>Bacteria</taxon>
        <taxon>Pseudomonadati</taxon>
        <taxon>Bacteroidota</taxon>
        <taxon>Bacteroidia</taxon>
        <taxon>Bacteroidales</taxon>
        <taxon>Bacteroidaceae</taxon>
        <taxon>Bacteroides</taxon>
    </lineage>
</organism>
<dbReference type="EMBL" id="BAJS01000055">
    <property type="protein sequence ID" value="GAK38264.1"/>
    <property type="molecule type" value="Genomic_DNA"/>
</dbReference>
<gene>
    <name evidence="1" type="ORF">JCM15093_3603</name>
</gene>
<dbReference type="Proteomes" id="UP000027601">
    <property type="component" value="Unassembled WGS sequence"/>
</dbReference>
<evidence type="ECO:0000313" key="2">
    <source>
        <dbReference type="Proteomes" id="UP000027601"/>
    </source>
</evidence>
<dbReference type="STRING" id="1121097.GCA_000428125_01536"/>
<evidence type="ECO:0000313" key="1">
    <source>
        <dbReference type="EMBL" id="GAK38264.1"/>
    </source>
</evidence>
<keyword evidence="2" id="KW-1185">Reference proteome</keyword>